<dbReference type="InterPro" id="IPR009414">
    <property type="entry name" value="DUF1064"/>
</dbReference>
<proteinExistence type="predicted"/>
<protein>
    <recommendedName>
        <fullName evidence="2">DUF1064 domain-containing protein</fullName>
    </recommendedName>
</protein>
<accession>A0A6J5KJI0</accession>
<evidence type="ECO:0000313" key="1">
    <source>
        <dbReference type="EMBL" id="CAB4122278.1"/>
    </source>
</evidence>
<organism evidence="1">
    <name type="scientific">uncultured Caudovirales phage</name>
    <dbReference type="NCBI Taxonomy" id="2100421"/>
    <lineage>
        <taxon>Viruses</taxon>
        <taxon>Duplodnaviria</taxon>
        <taxon>Heunggongvirae</taxon>
        <taxon>Uroviricota</taxon>
        <taxon>Caudoviricetes</taxon>
        <taxon>Peduoviridae</taxon>
        <taxon>Maltschvirus</taxon>
        <taxon>Maltschvirus maltsch</taxon>
    </lineage>
</organism>
<reference evidence="1" key="1">
    <citation type="submission" date="2020-04" db="EMBL/GenBank/DDBJ databases">
        <authorList>
            <person name="Chiriac C."/>
            <person name="Salcher M."/>
            <person name="Ghai R."/>
            <person name="Kavagutti S V."/>
        </authorList>
    </citation>
    <scope>NUCLEOTIDE SEQUENCE</scope>
</reference>
<gene>
    <name evidence="1" type="ORF">UFOVP36_12</name>
</gene>
<dbReference type="EMBL" id="LR796164">
    <property type="protein sequence ID" value="CAB4122278.1"/>
    <property type="molecule type" value="Genomic_DNA"/>
</dbReference>
<sequence>MLRFNTGGAAKSKFKAVKTEIDGEKFDSKAEAKRWTTLRILQRIGEIADLETQPRFDMVINGQKVCTYVADFRYRVIATGAVVIEDVKSLPTKTPIYRLKKKLLKALHNLEVVEID</sequence>
<name>A0A6J5KJI0_9CAUD</name>
<evidence type="ECO:0008006" key="2">
    <source>
        <dbReference type="Google" id="ProtNLM"/>
    </source>
</evidence>
<dbReference type="Pfam" id="PF06356">
    <property type="entry name" value="DUF1064"/>
    <property type="match status" value="1"/>
</dbReference>